<evidence type="ECO:0000313" key="2">
    <source>
        <dbReference type="Proteomes" id="UP001148313"/>
    </source>
</evidence>
<evidence type="ECO:0000313" key="1">
    <source>
        <dbReference type="EMBL" id="MDA4844374.1"/>
    </source>
</evidence>
<keyword evidence="2" id="KW-1185">Reference proteome</keyword>
<dbReference type="EMBL" id="JAPJZH010000002">
    <property type="protein sequence ID" value="MDA4844374.1"/>
    <property type="molecule type" value="Genomic_DNA"/>
</dbReference>
<comment type="caution">
    <text evidence="1">The sequence shown here is derived from an EMBL/GenBank/DDBJ whole genome shotgun (WGS) entry which is preliminary data.</text>
</comment>
<dbReference type="Proteomes" id="UP001148313">
    <property type="component" value="Unassembled WGS sequence"/>
</dbReference>
<name>A0ABT4VIE8_9HYPH</name>
<sequence length="108" mass="10982">MHGLQAEAFWAAQGLQGLQTDAFLAAHGLHGLQAAGFFAAHGLAAHEAVLGVDRPADKSSVPPAAPASANGTTATVVNNLDLIVAIKHSSALPVYKRRLGFSSSATKA</sequence>
<gene>
    <name evidence="1" type="ORF">OOZ53_03390</name>
</gene>
<protein>
    <submittedName>
        <fullName evidence="1">Uncharacterized protein</fullName>
    </submittedName>
</protein>
<reference evidence="1" key="1">
    <citation type="submission" date="2022-11" db="EMBL/GenBank/DDBJ databases">
        <title>Hoeflea poritis sp. nov., isolated from scleractinian coral Porites lutea.</title>
        <authorList>
            <person name="Zhang G."/>
            <person name="Wei Q."/>
            <person name="Cai L."/>
        </authorList>
    </citation>
    <scope>NUCLEOTIDE SEQUENCE</scope>
    <source>
        <strain evidence="1">E7-10</strain>
    </source>
</reference>
<proteinExistence type="predicted"/>
<organism evidence="1 2">
    <name type="scientific">Hoeflea poritis</name>
    <dbReference type="NCBI Taxonomy" id="2993659"/>
    <lineage>
        <taxon>Bacteria</taxon>
        <taxon>Pseudomonadati</taxon>
        <taxon>Pseudomonadota</taxon>
        <taxon>Alphaproteobacteria</taxon>
        <taxon>Hyphomicrobiales</taxon>
        <taxon>Rhizobiaceae</taxon>
        <taxon>Hoeflea</taxon>
    </lineage>
</organism>
<accession>A0ABT4VIE8</accession>